<dbReference type="PROSITE" id="PS00107">
    <property type="entry name" value="PROTEIN_KINASE_ATP"/>
    <property type="match status" value="1"/>
</dbReference>
<evidence type="ECO:0000256" key="4">
    <source>
        <dbReference type="ARBA" id="ARBA00022840"/>
    </source>
</evidence>
<keyword evidence="1" id="KW-0808">Transferase</keyword>
<accession>A0A383WLV3</accession>
<dbReference type="Gene3D" id="1.10.510.10">
    <property type="entry name" value="Transferase(Phosphotransferase) domain 1"/>
    <property type="match status" value="1"/>
</dbReference>
<reference evidence="8 9" key="1">
    <citation type="submission" date="2016-10" db="EMBL/GenBank/DDBJ databases">
        <authorList>
            <person name="Cai Z."/>
        </authorList>
    </citation>
    <scope>NUCLEOTIDE SEQUENCE [LARGE SCALE GENOMIC DNA]</scope>
</reference>
<gene>
    <name evidence="8" type="ORF">BQ4739_LOCUS18721</name>
</gene>
<evidence type="ECO:0000313" key="8">
    <source>
        <dbReference type="EMBL" id="SZX78438.1"/>
    </source>
</evidence>
<evidence type="ECO:0000256" key="3">
    <source>
        <dbReference type="ARBA" id="ARBA00022777"/>
    </source>
</evidence>
<dbReference type="Gene3D" id="3.30.200.20">
    <property type="entry name" value="Phosphorylase Kinase, domain 1"/>
    <property type="match status" value="1"/>
</dbReference>
<organism evidence="8 9">
    <name type="scientific">Tetradesmus obliquus</name>
    <name type="common">Green alga</name>
    <name type="synonym">Acutodesmus obliquus</name>
    <dbReference type="NCBI Taxonomy" id="3088"/>
    <lineage>
        <taxon>Eukaryota</taxon>
        <taxon>Viridiplantae</taxon>
        <taxon>Chlorophyta</taxon>
        <taxon>core chlorophytes</taxon>
        <taxon>Chlorophyceae</taxon>
        <taxon>CS clade</taxon>
        <taxon>Sphaeropleales</taxon>
        <taxon>Scenedesmaceae</taxon>
        <taxon>Tetradesmus</taxon>
    </lineage>
</organism>
<keyword evidence="4 5" id="KW-0067">ATP-binding</keyword>
<keyword evidence="3" id="KW-0418">Kinase</keyword>
<dbReference type="PROSITE" id="PS50011">
    <property type="entry name" value="PROTEIN_KINASE_DOM"/>
    <property type="match status" value="1"/>
</dbReference>
<dbReference type="InterPro" id="IPR017441">
    <property type="entry name" value="Protein_kinase_ATP_BS"/>
</dbReference>
<dbReference type="EMBL" id="FNXT01001320">
    <property type="protein sequence ID" value="SZX78438.1"/>
    <property type="molecule type" value="Genomic_DNA"/>
</dbReference>
<name>A0A383WLV3_TETOB</name>
<dbReference type="InterPro" id="IPR008271">
    <property type="entry name" value="Ser/Thr_kinase_AS"/>
</dbReference>
<dbReference type="AlphaFoldDB" id="A0A383WLV3"/>
<feature type="binding site" evidence="5">
    <location>
        <position position="58"/>
    </location>
    <ligand>
        <name>ATP</name>
        <dbReference type="ChEBI" id="CHEBI:30616"/>
    </ligand>
</feature>
<evidence type="ECO:0000256" key="5">
    <source>
        <dbReference type="PROSITE-ProRule" id="PRU10141"/>
    </source>
</evidence>
<dbReference type="InterPro" id="IPR011009">
    <property type="entry name" value="Kinase-like_dom_sf"/>
</dbReference>
<dbReference type="InterPro" id="IPR050117">
    <property type="entry name" value="MAPK"/>
</dbReference>
<feature type="compositionally biased region" description="Polar residues" evidence="6">
    <location>
        <begin position="215"/>
        <end position="229"/>
    </location>
</feature>
<evidence type="ECO:0000256" key="2">
    <source>
        <dbReference type="ARBA" id="ARBA00022741"/>
    </source>
</evidence>
<dbReference type="PANTHER" id="PTHR24055">
    <property type="entry name" value="MITOGEN-ACTIVATED PROTEIN KINASE"/>
    <property type="match status" value="1"/>
</dbReference>
<dbReference type="GO" id="GO:0004672">
    <property type="term" value="F:protein kinase activity"/>
    <property type="evidence" value="ECO:0007669"/>
    <property type="project" value="InterPro"/>
</dbReference>
<feature type="region of interest" description="Disordered" evidence="6">
    <location>
        <begin position="206"/>
        <end position="306"/>
    </location>
</feature>
<keyword evidence="9" id="KW-1185">Reference proteome</keyword>
<evidence type="ECO:0000259" key="7">
    <source>
        <dbReference type="PROSITE" id="PS50011"/>
    </source>
</evidence>
<dbReference type="SUPFAM" id="SSF56112">
    <property type="entry name" value="Protein kinase-like (PK-like)"/>
    <property type="match status" value="1"/>
</dbReference>
<evidence type="ECO:0000256" key="1">
    <source>
        <dbReference type="ARBA" id="ARBA00022679"/>
    </source>
</evidence>
<evidence type="ECO:0000256" key="6">
    <source>
        <dbReference type="SAM" id="MobiDB-lite"/>
    </source>
</evidence>
<feature type="region of interest" description="Disordered" evidence="6">
    <location>
        <begin position="744"/>
        <end position="770"/>
    </location>
</feature>
<keyword evidence="2 5" id="KW-0547">Nucleotide-binding</keyword>
<dbReference type="PROSITE" id="PS00108">
    <property type="entry name" value="PROTEIN_KINASE_ST"/>
    <property type="match status" value="1"/>
</dbReference>
<feature type="compositionally biased region" description="Low complexity" evidence="6">
    <location>
        <begin position="230"/>
        <end position="240"/>
    </location>
</feature>
<proteinExistence type="predicted"/>
<evidence type="ECO:0000313" key="9">
    <source>
        <dbReference type="Proteomes" id="UP000256970"/>
    </source>
</evidence>
<dbReference type="GO" id="GO:0005524">
    <property type="term" value="F:ATP binding"/>
    <property type="evidence" value="ECO:0007669"/>
    <property type="project" value="UniProtKB-UniRule"/>
</dbReference>
<dbReference type="STRING" id="3088.A0A383WLV3"/>
<sequence length="888" mass="94033">MAQHPIQADKHQPGIYYVDGQQWSVGTRYTLLKQLGSGSFSSVVSAKDNDTQELVALKRIPDVLLNSENAKRVLREVCILRRLEHPHIIGLKDVFLKPSSTGRYMYRKGALVPTSLDLYLALEFCDQGDLYHMRGQLSESEVRAIMLQLLTAVQYLHRNGVWHRDIKSANILMTYTNGVRHVKLADLGSARSTLLEKQLQQGGAAGAQRHAAVSRLQQQLQHSCDGSGSQQQQEQEQQEQLEYHPGHMRHSSMDSPTQSHDSAHRRQQQQQGGSSRADEPGRHGSSGSRALRPLPGGVHHSDSFCAEAGNASPSEIYARPVAGGGGGFKAPLTRMVCTPCYRAPEVVMSRGGYTEAIDMWGCGCVLGELLQRVAWIGKATTPQLQVGPVFAIHGMPVTPVEGEHFAGPGNSVTRTELSALFAVIGTPSWRCIEGVDNPAWRRYLRKMPPRAPSLFRRFGSAGEVAVDLLARLLSFDPARRCSCEEAMAHEYFEDLLPAMTASGAAAVAAAAAAADAAQQLLDASMDCDDSKPRPPAAADMRPVSILKRARSVSGDSPMRSAITAAAGEVAAATAAASAAAAAAAAASTNHGSDDAGLFAAAAAAAAGGDDDMDLDARLQPVTSAACSSPGASRTLPPLPPSLQAAAKACAACAAGSSPARPAAAAAAAGEPVLAVQGSFAVTRSGQHYYELDDPAAALAALEHDMAALMMSLDKPADVAPGGPTPQAPQPLRELLEREVADHKGHLERRRAAAAASYSDSPGSRSPVKPMSPLLLGASAKRIGPGGLTGVGSNGSIARQWQHLQPDPGPSVDASKIGMQRVPHHADAEQARLEPEQHLRAGRHGEWMPDTLQAGTRRGDVWGVSLVPSGYSEEAHPELAAIIRSQHKR</sequence>
<protein>
    <recommendedName>
        <fullName evidence="7">Protein kinase domain-containing protein</fullName>
    </recommendedName>
</protein>
<dbReference type="Pfam" id="PF00069">
    <property type="entry name" value="Pkinase"/>
    <property type="match status" value="2"/>
</dbReference>
<dbReference type="Proteomes" id="UP000256970">
    <property type="component" value="Unassembled WGS sequence"/>
</dbReference>
<dbReference type="SMART" id="SM00220">
    <property type="entry name" value="S_TKc"/>
    <property type="match status" value="1"/>
</dbReference>
<dbReference type="InterPro" id="IPR000719">
    <property type="entry name" value="Prot_kinase_dom"/>
</dbReference>
<feature type="domain" description="Protein kinase" evidence="7">
    <location>
        <begin position="29"/>
        <end position="492"/>
    </location>
</feature>
<feature type="region of interest" description="Disordered" evidence="6">
    <location>
        <begin position="525"/>
        <end position="544"/>
    </location>
</feature>